<comment type="caution">
    <text evidence="1">The sequence shown here is derived from an EMBL/GenBank/DDBJ whole genome shotgun (WGS) entry which is preliminary data.</text>
</comment>
<dbReference type="EMBL" id="JAAIUW010000003">
    <property type="protein sequence ID" value="KAF7839398.1"/>
    <property type="molecule type" value="Genomic_DNA"/>
</dbReference>
<gene>
    <name evidence="1" type="ORF">G2W53_007880</name>
</gene>
<accession>A0A834X8Y0</accession>
<dbReference type="Proteomes" id="UP000634136">
    <property type="component" value="Unassembled WGS sequence"/>
</dbReference>
<sequence>MEGRKGVEKSGMAQLGYSKVPKVLTFLTVEAEYLFKPGASVRGVG</sequence>
<reference evidence="1" key="1">
    <citation type="submission" date="2020-09" db="EMBL/GenBank/DDBJ databases">
        <title>Genome-Enabled Discovery of Anthraquinone Biosynthesis in Senna tora.</title>
        <authorList>
            <person name="Kang S.-H."/>
            <person name="Pandey R.P."/>
            <person name="Lee C.-M."/>
            <person name="Sim J.-S."/>
            <person name="Jeong J.-T."/>
            <person name="Choi B.-S."/>
            <person name="Jung M."/>
            <person name="Ginzburg D."/>
            <person name="Zhao K."/>
            <person name="Won S.Y."/>
            <person name="Oh T.-J."/>
            <person name="Yu Y."/>
            <person name="Kim N.-H."/>
            <person name="Lee O.R."/>
            <person name="Lee T.-H."/>
            <person name="Bashyal P."/>
            <person name="Kim T.-S."/>
            <person name="Lee W.-H."/>
            <person name="Kawkins C."/>
            <person name="Kim C.-K."/>
            <person name="Kim J.S."/>
            <person name="Ahn B.O."/>
            <person name="Rhee S.Y."/>
            <person name="Sohng J.K."/>
        </authorList>
    </citation>
    <scope>NUCLEOTIDE SEQUENCE</scope>
    <source>
        <tissue evidence="1">Leaf</tissue>
    </source>
</reference>
<organism evidence="1 2">
    <name type="scientific">Senna tora</name>
    <dbReference type="NCBI Taxonomy" id="362788"/>
    <lineage>
        <taxon>Eukaryota</taxon>
        <taxon>Viridiplantae</taxon>
        <taxon>Streptophyta</taxon>
        <taxon>Embryophyta</taxon>
        <taxon>Tracheophyta</taxon>
        <taxon>Spermatophyta</taxon>
        <taxon>Magnoliopsida</taxon>
        <taxon>eudicotyledons</taxon>
        <taxon>Gunneridae</taxon>
        <taxon>Pentapetalae</taxon>
        <taxon>rosids</taxon>
        <taxon>fabids</taxon>
        <taxon>Fabales</taxon>
        <taxon>Fabaceae</taxon>
        <taxon>Caesalpinioideae</taxon>
        <taxon>Cassia clade</taxon>
        <taxon>Senna</taxon>
    </lineage>
</organism>
<evidence type="ECO:0000313" key="1">
    <source>
        <dbReference type="EMBL" id="KAF7839398.1"/>
    </source>
</evidence>
<evidence type="ECO:0000313" key="2">
    <source>
        <dbReference type="Proteomes" id="UP000634136"/>
    </source>
</evidence>
<proteinExistence type="predicted"/>
<protein>
    <submittedName>
        <fullName evidence="1">Uncharacterized protein</fullName>
    </submittedName>
</protein>
<name>A0A834X8Y0_9FABA</name>
<dbReference type="AlphaFoldDB" id="A0A834X8Y0"/>
<keyword evidence="2" id="KW-1185">Reference proteome</keyword>